<gene>
    <name evidence="2" type="ORF">PSP31121_05673</name>
</gene>
<keyword evidence="1" id="KW-0472">Membrane</keyword>
<feature type="transmembrane region" description="Helical" evidence="1">
    <location>
        <begin position="39"/>
        <end position="59"/>
    </location>
</feature>
<keyword evidence="1" id="KW-0812">Transmembrane</keyword>
<evidence type="ECO:0008006" key="4">
    <source>
        <dbReference type="Google" id="ProtNLM"/>
    </source>
</evidence>
<dbReference type="AlphaFoldDB" id="A0A5E5BK03"/>
<protein>
    <recommendedName>
        <fullName evidence="4">Transmembrane protein</fullName>
    </recommendedName>
</protein>
<evidence type="ECO:0000313" key="3">
    <source>
        <dbReference type="Proteomes" id="UP000335538"/>
    </source>
</evidence>
<accession>A0A5E5BK03</accession>
<organism evidence="2 3">
    <name type="scientific">Pandoraea sputorum</name>
    <dbReference type="NCBI Taxonomy" id="93222"/>
    <lineage>
        <taxon>Bacteria</taxon>
        <taxon>Pseudomonadati</taxon>
        <taxon>Pseudomonadota</taxon>
        <taxon>Betaproteobacteria</taxon>
        <taxon>Burkholderiales</taxon>
        <taxon>Burkholderiaceae</taxon>
        <taxon>Pandoraea</taxon>
    </lineage>
</organism>
<dbReference type="EMBL" id="CABPSR010000074">
    <property type="protein sequence ID" value="VVE86034.1"/>
    <property type="molecule type" value="Genomic_DNA"/>
</dbReference>
<keyword evidence="1" id="KW-1133">Transmembrane helix</keyword>
<name>A0A5E5BK03_9BURK</name>
<evidence type="ECO:0000313" key="2">
    <source>
        <dbReference type="EMBL" id="VVE86034.1"/>
    </source>
</evidence>
<proteinExistence type="predicted"/>
<dbReference type="RefSeq" id="WP_150811644.1">
    <property type="nucleotide sequence ID" value="NZ_CABPSR010000074.1"/>
</dbReference>
<sequence>MTHISYNTFVRAFSATPAPPPGGLVGSAFASNHTICTNLAIALACVLTGGLGLFVIGFVDRHWSRYPKAEEFLRAMVDLYAELEKPPKPRGCGAEVSVFTQSGEKITLTETWTGVEVSDAAGHVRALPGLSLAGVQQCLAADFLANAELHARLSNRRNFRRHSMQQPGEFRLPHIPVVQRTATEAFELRFESLTGADKGTLQDCPALQSFLPRATVLLRDGHQPLSQDVVKFLTGAVSHLPQDWDEPPPAIPPDVKQILKRVLHVTDLTLAQDLQDQIAALRGAVSGIAGARFLNFV</sequence>
<dbReference type="Proteomes" id="UP000335538">
    <property type="component" value="Unassembled WGS sequence"/>
</dbReference>
<evidence type="ECO:0000256" key="1">
    <source>
        <dbReference type="SAM" id="Phobius"/>
    </source>
</evidence>
<reference evidence="2 3" key="1">
    <citation type="submission" date="2019-08" db="EMBL/GenBank/DDBJ databases">
        <authorList>
            <person name="Peeters C."/>
        </authorList>
    </citation>
    <scope>NUCLEOTIDE SEQUENCE [LARGE SCALE GENOMIC DNA]</scope>
    <source>
        <strain evidence="2 3">LMG 31121</strain>
    </source>
</reference>